<dbReference type="Proteomes" id="UP000292039">
    <property type="component" value="Unassembled WGS sequence"/>
</dbReference>
<dbReference type="PANTHER" id="PTHR30469:SF33">
    <property type="entry name" value="SLR1207 PROTEIN"/>
    <property type="match status" value="1"/>
</dbReference>
<dbReference type="Gene3D" id="6.10.140.1990">
    <property type="match status" value="1"/>
</dbReference>
<evidence type="ECO:0000259" key="8">
    <source>
        <dbReference type="Pfam" id="PF25967"/>
    </source>
</evidence>
<dbReference type="Proteomes" id="UP000078084">
    <property type="component" value="Unassembled WGS sequence"/>
</dbReference>
<evidence type="ECO:0000256" key="1">
    <source>
        <dbReference type="ARBA" id="ARBA00004196"/>
    </source>
</evidence>
<dbReference type="SUPFAM" id="SSF111369">
    <property type="entry name" value="HlyD-like secretion proteins"/>
    <property type="match status" value="1"/>
</dbReference>
<proteinExistence type="inferred from homology"/>
<reference evidence="9 11" key="1">
    <citation type="submission" date="2015-04" db="EMBL/GenBank/DDBJ databases">
        <title>Genome sequence of Kerstersia gyiorum CG1.</title>
        <authorList>
            <person name="Greninger A.L."/>
            <person name="Kozyreva V."/>
            <person name="Chaturvedi V."/>
        </authorList>
    </citation>
    <scope>NUCLEOTIDE SEQUENCE [LARGE SCALE GENOMIC DNA]</scope>
    <source>
        <strain evidence="9 11">CG1</strain>
    </source>
</reference>
<dbReference type="GO" id="GO:0015562">
    <property type="term" value="F:efflux transmembrane transporter activity"/>
    <property type="evidence" value="ECO:0007669"/>
    <property type="project" value="TreeGrafter"/>
</dbReference>
<organism evidence="9 11">
    <name type="scientific">Kerstersia gyiorum</name>
    <dbReference type="NCBI Taxonomy" id="206506"/>
    <lineage>
        <taxon>Bacteria</taxon>
        <taxon>Pseudomonadati</taxon>
        <taxon>Pseudomonadota</taxon>
        <taxon>Betaproteobacteria</taxon>
        <taxon>Burkholderiales</taxon>
        <taxon>Alcaligenaceae</taxon>
        <taxon>Kerstersia</taxon>
    </lineage>
</organism>
<dbReference type="Gene3D" id="2.40.420.20">
    <property type="match status" value="1"/>
</dbReference>
<evidence type="ECO:0000256" key="4">
    <source>
        <dbReference type="ARBA" id="ARBA00023054"/>
    </source>
</evidence>
<dbReference type="STRING" id="206506.AAV32_08465"/>
<evidence type="ECO:0000256" key="5">
    <source>
        <dbReference type="SAM" id="MobiDB-lite"/>
    </source>
</evidence>
<protein>
    <submittedName>
        <fullName evidence="9">Hemolysin secretion protein D</fullName>
    </submittedName>
    <submittedName>
        <fullName evidence="10">Macrolide-specific efflux system membrane fusion protein</fullName>
    </submittedName>
</protein>
<dbReference type="GO" id="GO:1990961">
    <property type="term" value="P:xenobiotic detoxification by transmembrane export across the plasma membrane"/>
    <property type="evidence" value="ECO:0007669"/>
    <property type="project" value="InterPro"/>
</dbReference>
<keyword evidence="11" id="KW-1185">Reference proteome</keyword>
<dbReference type="Gene3D" id="2.40.50.100">
    <property type="match status" value="1"/>
</dbReference>
<dbReference type="InterPro" id="IPR058627">
    <property type="entry name" value="MdtA-like_C"/>
</dbReference>
<dbReference type="PATRIC" id="fig|206506.3.peg.1808"/>
<name>A0A171KSW1_9BURK</name>
<dbReference type="GeneID" id="99727201"/>
<evidence type="ECO:0000256" key="3">
    <source>
        <dbReference type="ARBA" id="ARBA00022448"/>
    </source>
</evidence>
<dbReference type="InterPro" id="IPR006311">
    <property type="entry name" value="TAT_signal"/>
</dbReference>
<comment type="subcellular location">
    <subcellularLocation>
        <location evidence="1">Cell envelope</location>
    </subcellularLocation>
</comment>
<gene>
    <name evidence="9" type="ORF">AAV32_08465</name>
    <name evidence="10" type="ORF">EV679_3264</name>
</gene>
<feature type="chain" id="PRO_5033731355" evidence="6">
    <location>
        <begin position="24"/>
        <end position="402"/>
    </location>
</feature>
<dbReference type="InterPro" id="IPR030190">
    <property type="entry name" value="MacA_alpha-hairpin_sf"/>
</dbReference>
<evidence type="ECO:0000313" key="12">
    <source>
        <dbReference type="Proteomes" id="UP000292039"/>
    </source>
</evidence>
<evidence type="ECO:0000259" key="7">
    <source>
        <dbReference type="Pfam" id="PF25917"/>
    </source>
</evidence>
<feature type="region of interest" description="Disordered" evidence="5">
    <location>
        <begin position="265"/>
        <end position="289"/>
    </location>
</feature>
<dbReference type="PANTHER" id="PTHR30469">
    <property type="entry name" value="MULTIDRUG RESISTANCE PROTEIN MDTA"/>
    <property type="match status" value="1"/>
</dbReference>
<dbReference type="InterPro" id="IPR058625">
    <property type="entry name" value="MdtA-like_BSH"/>
</dbReference>
<feature type="domain" description="Multidrug resistance protein MdtA-like C-terminal permuted SH3" evidence="8">
    <location>
        <begin position="324"/>
        <end position="384"/>
    </location>
</feature>
<dbReference type="EMBL" id="SGWZ01000007">
    <property type="protein sequence ID" value="RZS64919.1"/>
    <property type="molecule type" value="Genomic_DNA"/>
</dbReference>
<dbReference type="Pfam" id="PF25967">
    <property type="entry name" value="RND-MFP_C"/>
    <property type="match status" value="1"/>
</dbReference>
<comment type="caution">
    <text evidence="9">The sequence shown here is derived from an EMBL/GenBank/DDBJ whole genome shotgun (WGS) entry which is preliminary data.</text>
</comment>
<keyword evidence="4" id="KW-0175">Coiled coil</keyword>
<dbReference type="GO" id="GO:1990281">
    <property type="term" value="C:efflux pump complex"/>
    <property type="evidence" value="ECO:0007669"/>
    <property type="project" value="TreeGrafter"/>
</dbReference>
<evidence type="ECO:0000313" key="9">
    <source>
        <dbReference type="EMBL" id="KKO71978.1"/>
    </source>
</evidence>
<dbReference type="GO" id="GO:1990195">
    <property type="term" value="C:macrolide transmembrane transporter complex"/>
    <property type="evidence" value="ECO:0007669"/>
    <property type="project" value="InterPro"/>
</dbReference>
<dbReference type="AlphaFoldDB" id="A0A171KSW1"/>
<sequence>MARISRRWLLAGCGIAAAAAVAAASYPLLTSSGADSSFVTVPVRRAAIEDTVLATGTLQAYKQVDVGAQVSGQLVSLKVELGDRVEKGQLLAEIDSLPQENVLRNAQAGLASARAEQASRQAQLKQAELAHTRQKTMLAADASSREAYEAAVATLAAARAGLESVKAQVEQASVAVDTATLDLGYTRISAPIDGVVVGLSAEEGQTLNANQQTPTILTIAQLDTLTVKAQISEADVVRVAPGDPVYFTILGQPGQRRSAVLRAIEPAPESSTSSSSSSSSSTSSSSSSSSAVYYNGLFEVANPDGLLRIDMTAQVYIVLKQAEDALVIPSSALGASQPDGSYLVRVLNAQGRPEERHITIGMDNQIQAEVLSGLAVGDAVILGDASQLSSTGGMRRGPGMRL</sequence>
<feature type="domain" description="Multidrug resistance protein MdtA-like barrel-sandwich hybrid" evidence="7">
    <location>
        <begin position="63"/>
        <end position="218"/>
    </location>
</feature>
<dbReference type="PROSITE" id="PS51318">
    <property type="entry name" value="TAT"/>
    <property type="match status" value="1"/>
</dbReference>
<dbReference type="GO" id="GO:0019898">
    <property type="term" value="C:extrinsic component of membrane"/>
    <property type="evidence" value="ECO:0007669"/>
    <property type="project" value="InterPro"/>
</dbReference>
<dbReference type="GO" id="GO:0030313">
    <property type="term" value="C:cell envelope"/>
    <property type="evidence" value="ECO:0007669"/>
    <property type="project" value="UniProtKB-SubCell"/>
</dbReference>
<dbReference type="RefSeq" id="WP_068370329.1">
    <property type="nucleotide sequence ID" value="NZ_CBCSEB010000005.1"/>
</dbReference>
<dbReference type="EMBL" id="LBNE01000004">
    <property type="protein sequence ID" value="KKO71978.1"/>
    <property type="molecule type" value="Genomic_DNA"/>
</dbReference>
<evidence type="ECO:0000313" key="11">
    <source>
        <dbReference type="Proteomes" id="UP000078084"/>
    </source>
</evidence>
<evidence type="ECO:0000256" key="2">
    <source>
        <dbReference type="ARBA" id="ARBA00009477"/>
    </source>
</evidence>
<dbReference type="NCBIfam" id="TIGR01730">
    <property type="entry name" value="RND_mfp"/>
    <property type="match status" value="1"/>
</dbReference>
<dbReference type="Gene3D" id="2.40.30.170">
    <property type="match status" value="1"/>
</dbReference>
<feature type="compositionally biased region" description="Low complexity" evidence="5">
    <location>
        <begin position="270"/>
        <end position="289"/>
    </location>
</feature>
<evidence type="ECO:0000256" key="6">
    <source>
        <dbReference type="SAM" id="SignalP"/>
    </source>
</evidence>
<accession>A0A171KSW1</accession>
<dbReference type="InterPro" id="IPR006143">
    <property type="entry name" value="RND_pump_MFP"/>
</dbReference>
<feature type="signal peptide" evidence="6">
    <location>
        <begin position="1"/>
        <end position="23"/>
    </location>
</feature>
<reference evidence="10 12" key="2">
    <citation type="submission" date="2019-02" db="EMBL/GenBank/DDBJ databases">
        <title>Genomic Encyclopedia of Type Strains, Phase IV (KMG-IV): sequencing the most valuable type-strain genomes for metagenomic binning, comparative biology and taxonomic classification.</title>
        <authorList>
            <person name="Goeker M."/>
        </authorList>
    </citation>
    <scope>NUCLEOTIDE SEQUENCE [LARGE SCALE GENOMIC DNA]</scope>
    <source>
        <strain evidence="10 12">DSM 16618</strain>
    </source>
</reference>
<dbReference type="Pfam" id="PF25917">
    <property type="entry name" value="BSH_RND"/>
    <property type="match status" value="1"/>
</dbReference>
<keyword evidence="3" id="KW-0813">Transport</keyword>
<comment type="similarity">
    <text evidence="2">Belongs to the membrane fusion protein (MFP) (TC 8.A.1) family.</text>
</comment>
<keyword evidence="6" id="KW-0732">Signal</keyword>
<evidence type="ECO:0000313" key="10">
    <source>
        <dbReference type="EMBL" id="RZS64919.1"/>
    </source>
</evidence>